<sequence>MLFYLFNDKACFTVWNHAKRRKQTPGLREPLSGLMACRRADMKKVGKPTSL</sequence>
<protein>
    <submittedName>
        <fullName evidence="1">Uncharacterized protein</fullName>
    </submittedName>
</protein>
<dbReference type="Proteomes" id="UP000004750">
    <property type="component" value="Unassembled WGS sequence"/>
</dbReference>
<comment type="caution">
    <text evidence="1">The sequence shown here is derived from an EMBL/GenBank/DDBJ whole genome shotgun (WGS) entry which is preliminary data.</text>
</comment>
<dbReference type="HOGENOM" id="CLU_3096951_0_0_6"/>
<gene>
    <name evidence="1" type="ORF">HMPREF9080_00436</name>
</gene>
<dbReference type="EMBL" id="AGCM01000022">
    <property type="protein sequence ID" value="EHM55774.1"/>
    <property type="molecule type" value="Genomic_DNA"/>
</dbReference>
<name>G9ZCF9_9GAMM</name>
<accession>G9ZCF9</accession>
<evidence type="ECO:0000313" key="2">
    <source>
        <dbReference type="Proteomes" id="UP000004750"/>
    </source>
</evidence>
<dbReference type="AlphaFoldDB" id="G9ZCF9"/>
<evidence type="ECO:0000313" key="1">
    <source>
        <dbReference type="EMBL" id="EHM55774.1"/>
    </source>
</evidence>
<organism evidence="1 2">
    <name type="scientific">Cardiobacterium valvarum F0432</name>
    <dbReference type="NCBI Taxonomy" id="797473"/>
    <lineage>
        <taxon>Bacteria</taxon>
        <taxon>Pseudomonadati</taxon>
        <taxon>Pseudomonadota</taxon>
        <taxon>Gammaproteobacteria</taxon>
        <taxon>Cardiobacteriales</taxon>
        <taxon>Cardiobacteriaceae</taxon>
        <taxon>Cardiobacterium</taxon>
    </lineage>
</organism>
<proteinExistence type="predicted"/>
<reference evidence="1 2" key="1">
    <citation type="submission" date="2011-08" db="EMBL/GenBank/DDBJ databases">
        <authorList>
            <person name="Weinstock G."/>
            <person name="Sodergren E."/>
            <person name="Clifton S."/>
            <person name="Fulton L."/>
            <person name="Fulton B."/>
            <person name="Courtney L."/>
            <person name="Fronick C."/>
            <person name="Harrison M."/>
            <person name="Strong C."/>
            <person name="Farmer C."/>
            <person name="Delahaunty K."/>
            <person name="Markovic C."/>
            <person name="Hall O."/>
            <person name="Minx P."/>
            <person name="Tomlinson C."/>
            <person name="Mitreva M."/>
            <person name="Hou S."/>
            <person name="Chen J."/>
            <person name="Wollam A."/>
            <person name="Pepin K.H."/>
            <person name="Johnson M."/>
            <person name="Bhonagiri V."/>
            <person name="Zhang X."/>
            <person name="Suruliraj S."/>
            <person name="Warren W."/>
            <person name="Chinwalla A."/>
            <person name="Mardis E.R."/>
            <person name="Wilson R.K."/>
        </authorList>
    </citation>
    <scope>NUCLEOTIDE SEQUENCE [LARGE SCALE GENOMIC DNA]</scope>
    <source>
        <strain evidence="1 2">F0432</strain>
    </source>
</reference>